<evidence type="ECO:0000259" key="5">
    <source>
        <dbReference type="PROSITE" id="PS50975"/>
    </source>
</evidence>
<dbReference type="EMBL" id="JANUGQ010000045">
    <property type="protein sequence ID" value="MCS0639791.1"/>
    <property type="molecule type" value="Genomic_DNA"/>
</dbReference>
<evidence type="ECO:0000313" key="7">
    <source>
        <dbReference type="Proteomes" id="UP001431313"/>
    </source>
</evidence>
<evidence type="ECO:0000256" key="4">
    <source>
        <dbReference type="PROSITE-ProRule" id="PRU00409"/>
    </source>
</evidence>
<proteinExistence type="predicted"/>
<dbReference type="PANTHER" id="PTHR43585:SF2">
    <property type="entry name" value="ATP-GRASP ENZYME FSQD"/>
    <property type="match status" value="1"/>
</dbReference>
<keyword evidence="7" id="KW-1185">Reference proteome</keyword>
<keyword evidence="2 4" id="KW-0547">Nucleotide-binding</keyword>
<organism evidence="6 7">
    <name type="scientific">Streptomyces pyxinae</name>
    <dbReference type="NCBI Taxonomy" id="2970734"/>
    <lineage>
        <taxon>Bacteria</taxon>
        <taxon>Bacillati</taxon>
        <taxon>Actinomycetota</taxon>
        <taxon>Actinomycetes</taxon>
        <taxon>Kitasatosporales</taxon>
        <taxon>Streptomycetaceae</taxon>
        <taxon>Streptomyces</taxon>
    </lineage>
</organism>
<dbReference type="Pfam" id="PF13535">
    <property type="entry name" value="ATP-grasp_4"/>
    <property type="match status" value="1"/>
</dbReference>
<feature type="domain" description="ATP-grasp" evidence="5">
    <location>
        <begin position="114"/>
        <end position="313"/>
    </location>
</feature>
<dbReference type="SUPFAM" id="SSF56059">
    <property type="entry name" value="Glutathione synthetase ATP-binding domain-like"/>
    <property type="match status" value="1"/>
</dbReference>
<evidence type="ECO:0000256" key="3">
    <source>
        <dbReference type="ARBA" id="ARBA00022840"/>
    </source>
</evidence>
<comment type="caution">
    <text evidence="6">The sequence shown here is derived from an EMBL/GenBank/DDBJ whole genome shotgun (WGS) entry which is preliminary data.</text>
</comment>
<evidence type="ECO:0000256" key="1">
    <source>
        <dbReference type="ARBA" id="ARBA00022598"/>
    </source>
</evidence>
<name>A0ABT2CQS0_9ACTN</name>
<dbReference type="InterPro" id="IPR052032">
    <property type="entry name" value="ATP-dep_AA_Ligase"/>
</dbReference>
<dbReference type="Gene3D" id="3.30.470.20">
    <property type="entry name" value="ATP-grasp fold, B domain"/>
    <property type="match status" value="1"/>
</dbReference>
<keyword evidence="3 4" id="KW-0067">ATP-binding</keyword>
<reference evidence="6" key="1">
    <citation type="submission" date="2022-08" db="EMBL/GenBank/DDBJ databases">
        <authorList>
            <person name="Somphong A."/>
            <person name="Phongsopitanun W."/>
        </authorList>
    </citation>
    <scope>NUCLEOTIDE SEQUENCE</scope>
    <source>
        <strain evidence="6">LP05-1</strain>
    </source>
</reference>
<dbReference type="PROSITE" id="PS50975">
    <property type="entry name" value="ATP_GRASP"/>
    <property type="match status" value="1"/>
</dbReference>
<evidence type="ECO:0000313" key="6">
    <source>
        <dbReference type="EMBL" id="MCS0639791.1"/>
    </source>
</evidence>
<sequence>MQGNKPVVVLVDAYTSGKYLLPEFTALGAETVHVQSTPDFMPSMPAPDLSGYRATIVHEHLDRTVEQLAAYAPVAVLAGQEPGVELADLLSEPLGVPSNRTTLSAARRDKYRMIETLRAAGLHCADQFVGDDAAQLRDWAEQVAGYPVVVKPLKSAAGDGVYVCADSAAVLAAARAVLGSDTIYGETNREALAQSYLRGEEYVIDMVSYSGRRYVCGVWQYHKRLLRNGRNIYDWEHLLGPDEGPVPELIAYVDRALAALGIDYGPTHAEAILTPEGPALVEVGSRIAGNMHPRFHDRCTGGNQATLTALAHLEPERFLAEYAGRRYTKREEAVCCTTSTGLSGVVTGVDEQVVAELTGLETVFGLNVKIEPGGRIRPTVDLYSSTMRIFLSGPSADAIRRDRRCIEELKDRVYQIRPDECE</sequence>
<dbReference type="NCBIfam" id="NF005543">
    <property type="entry name" value="PRK07206.1"/>
    <property type="match status" value="1"/>
</dbReference>
<dbReference type="PANTHER" id="PTHR43585">
    <property type="entry name" value="FUMIPYRROLE BIOSYNTHESIS PROTEIN C"/>
    <property type="match status" value="1"/>
</dbReference>
<dbReference type="RefSeq" id="WP_258791116.1">
    <property type="nucleotide sequence ID" value="NZ_JANUGQ010000045.1"/>
</dbReference>
<dbReference type="Proteomes" id="UP001431313">
    <property type="component" value="Unassembled WGS sequence"/>
</dbReference>
<dbReference type="InterPro" id="IPR011761">
    <property type="entry name" value="ATP-grasp"/>
</dbReference>
<protein>
    <submittedName>
        <fullName evidence="6">ATP-grasp domain-containing protein</fullName>
    </submittedName>
</protein>
<evidence type="ECO:0000256" key="2">
    <source>
        <dbReference type="ARBA" id="ARBA00022741"/>
    </source>
</evidence>
<keyword evidence="1" id="KW-0436">Ligase</keyword>
<accession>A0ABT2CQS0</accession>
<gene>
    <name evidence="6" type="ORF">NX801_29970</name>
</gene>